<evidence type="ECO:0000259" key="5">
    <source>
        <dbReference type="Pfam" id="PF02776"/>
    </source>
</evidence>
<accession>A0A450UCG3</accession>
<evidence type="ECO:0000256" key="1">
    <source>
        <dbReference type="ARBA" id="ARBA00022793"/>
    </source>
</evidence>
<sequence>MISAEHFIDLADERGIRIYTGVPCSYLKPLINGVITNDRVRYIPAANEGDAVAIAAGAELGGLRSVAMMQNSGLGNAVNPLTSLTHTLRIPILLIITLRGEVGGPVDEPQHELMGAITTTMLESMRIPWEYFPTEETGLRQLLNRAVAHMDKENRPYALVMRKGTVQASPTPPPLPMKPLPPRMSLPMLEPIVHRRDMLTILQRYCRPSDVLAATTGYTGRELFALDDRENQLYMVGSMGCISSLALGLALAQPQRRVLAVDGDGSLIMRMGSLATIGHQRPDNLVHLVLDNTCYESTGGQHTVSASLDFCRIAGACGYPHSYRLNLPKQLASFLETHVGGLALVHIPILSGTLEALPRPNVTPRQIAQRLRHYLVS</sequence>
<dbReference type="InterPro" id="IPR011766">
    <property type="entry name" value="TPP_enzyme_TPP-bd"/>
</dbReference>
<dbReference type="GO" id="GO:0032923">
    <property type="term" value="P:organic phosphonate biosynthetic process"/>
    <property type="evidence" value="ECO:0007669"/>
    <property type="project" value="InterPro"/>
</dbReference>
<dbReference type="PROSITE" id="PS00187">
    <property type="entry name" value="TPP_ENZYMES"/>
    <property type="match status" value="1"/>
</dbReference>
<name>A0A450UCG3_9GAMM</name>
<dbReference type="Gene3D" id="3.40.50.970">
    <property type="match status" value="2"/>
</dbReference>
<keyword evidence="3" id="KW-0456">Lyase</keyword>
<dbReference type="CDD" id="cd07035">
    <property type="entry name" value="TPP_PYR_POX_like"/>
    <property type="match status" value="1"/>
</dbReference>
<dbReference type="Pfam" id="PF02775">
    <property type="entry name" value="TPP_enzyme_C"/>
    <property type="match status" value="1"/>
</dbReference>
<dbReference type="SUPFAM" id="SSF52518">
    <property type="entry name" value="Thiamin diphosphate-binding fold (THDP-binding)"/>
    <property type="match status" value="2"/>
</dbReference>
<feature type="domain" description="Thiamine pyrophosphate enzyme N-terminal TPP-binding" evidence="5">
    <location>
        <begin position="4"/>
        <end position="96"/>
    </location>
</feature>
<dbReference type="InterPro" id="IPR029061">
    <property type="entry name" value="THDP-binding"/>
</dbReference>
<evidence type="ECO:0000259" key="4">
    <source>
        <dbReference type="Pfam" id="PF02775"/>
    </source>
</evidence>
<protein>
    <submittedName>
        <fullName evidence="6">Phosphonopyruvate decarboxylase</fullName>
    </submittedName>
</protein>
<dbReference type="Pfam" id="PF02776">
    <property type="entry name" value="TPP_enzyme_N"/>
    <property type="match status" value="1"/>
</dbReference>
<evidence type="ECO:0000256" key="2">
    <source>
        <dbReference type="ARBA" id="ARBA00023052"/>
    </source>
</evidence>
<dbReference type="PANTHER" id="PTHR42818:SF1">
    <property type="entry name" value="SULFOPYRUVATE DECARBOXYLASE"/>
    <property type="match status" value="1"/>
</dbReference>
<dbReference type="EMBL" id="CAADFF010000018">
    <property type="protein sequence ID" value="VFJ90062.1"/>
    <property type="molecule type" value="Genomic_DNA"/>
</dbReference>
<dbReference type="InterPro" id="IPR051818">
    <property type="entry name" value="TPP_dependent_decarboxylase"/>
</dbReference>
<dbReference type="InterPro" id="IPR012001">
    <property type="entry name" value="Thiamin_PyroP_enz_TPP-bd_dom"/>
</dbReference>
<dbReference type="PANTHER" id="PTHR42818">
    <property type="entry name" value="SULFOPYRUVATE DECARBOXYLASE SUBUNIT ALPHA"/>
    <property type="match status" value="1"/>
</dbReference>
<keyword evidence="6" id="KW-0670">Pyruvate</keyword>
<dbReference type="InterPro" id="IPR017684">
    <property type="entry name" value="Phosphono-pyrv_decarboxylase"/>
</dbReference>
<dbReference type="NCBIfam" id="TIGR03297">
    <property type="entry name" value="Ppyr-DeCO2ase"/>
    <property type="match status" value="1"/>
</dbReference>
<keyword evidence="2" id="KW-0786">Thiamine pyrophosphate</keyword>
<keyword evidence="1" id="KW-0210">Decarboxylase</keyword>
<feature type="domain" description="Thiamine pyrophosphate enzyme TPP-binding" evidence="4">
    <location>
        <begin position="235"/>
        <end position="346"/>
    </location>
</feature>
<organism evidence="6">
    <name type="scientific">Candidatus Kentrum sp. LFY</name>
    <dbReference type="NCBI Taxonomy" id="2126342"/>
    <lineage>
        <taxon>Bacteria</taxon>
        <taxon>Pseudomonadati</taxon>
        <taxon>Pseudomonadota</taxon>
        <taxon>Gammaproteobacteria</taxon>
        <taxon>Candidatus Kentrum</taxon>
    </lineage>
</organism>
<evidence type="ECO:0000256" key="3">
    <source>
        <dbReference type="ARBA" id="ARBA00023239"/>
    </source>
</evidence>
<proteinExistence type="predicted"/>
<dbReference type="GO" id="GO:0033980">
    <property type="term" value="F:phosphonopyruvate decarboxylase activity"/>
    <property type="evidence" value="ECO:0007669"/>
    <property type="project" value="InterPro"/>
</dbReference>
<evidence type="ECO:0000313" key="6">
    <source>
        <dbReference type="EMBL" id="VFJ90062.1"/>
    </source>
</evidence>
<dbReference type="InterPro" id="IPR000399">
    <property type="entry name" value="TPP-bd_CS"/>
</dbReference>
<dbReference type="GO" id="GO:0000287">
    <property type="term" value="F:magnesium ion binding"/>
    <property type="evidence" value="ECO:0007669"/>
    <property type="project" value="InterPro"/>
</dbReference>
<dbReference type="AlphaFoldDB" id="A0A450UCG3"/>
<reference evidence="6" key="1">
    <citation type="submission" date="2019-02" db="EMBL/GenBank/DDBJ databases">
        <authorList>
            <person name="Gruber-Vodicka R. H."/>
            <person name="Seah K. B. B."/>
        </authorList>
    </citation>
    <scope>NUCLEOTIDE SEQUENCE</scope>
    <source>
        <strain evidence="6">BECK_M7</strain>
    </source>
</reference>
<dbReference type="GO" id="GO:0030976">
    <property type="term" value="F:thiamine pyrophosphate binding"/>
    <property type="evidence" value="ECO:0007669"/>
    <property type="project" value="InterPro"/>
</dbReference>
<gene>
    <name evidence="6" type="ORF">BECKLFY1418B_GA0070995_101822</name>
</gene>